<gene>
    <name evidence="1" type="ORF">Loak_1638</name>
</gene>
<dbReference type="InterPro" id="IPR032676">
    <property type="entry name" value="YkuD_2"/>
</dbReference>
<dbReference type="PANTHER" id="PTHR38477:SF1">
    <property type="entry name" value="MUREIN L,D-TRANSPEPTIDASE CATALYTIC DOMAIN FAMILY PROTEIN"/>
    <property type="match status" value="1"/>
</dbReference>
<sequence length="292" mass="32300">MDNNNPYNFTFASLVNIIAISEAPMAWLSDCIAAKSHTLIFSIPYTQVYGRIAAFPLGQLTRKWSTMNTIFTLISVALLTSNMTSSTPSFAKPAFDVNTEVKHLSQKAPTLDKKVLKLALAAYQKAKEKGKVKKPVLTVIDYSLPSSKQRMWVFDVNREKLLYNTHVAHGKNSGLDIPHHFSNTPSSKATSLGTYVTRDTYFGSKGYSLNLQGLEKGFNDNAYSRRVVIHGAWYVEPSFIKRAGRAGRSWGCPSIAQTLAKPVINTIKGGSIVFAYYPDRKYLSHSGYAAVA</sequence>
<dbReference type="Proteomes" id="UP000054858">
    <property type="component" value="Unassembled WGS sequence"/>
</dbReference>
<accession>A0A0W0X089</accession>
<evidence type="ECO:0008006" key="3">
    <source>
        <dbReference type="Google" id="ProtNLM"/>
    </source>
</evidence>
<protein>
    <recommendedName>
        <fullName evidence="3">Murein L,D-transpeptidase catalytic domain family protein</fullName>
    </recommendedName>
</protein>
<evidence type="ECO:0000313" key="1">
    <source>
        <dbReference type="EMBL" id="KTD37962.1"/>
    </source>
</evidence>
<dbReference type="AlphaFoldDB" id="A0A0W0X089"/>
<evidence type="ECO:0000313" key="2">
    <source>
        <dbReference type="Proteomes" id="UP000054858"/>
    </source>
</evidence>
<dbReference type="PANTHER" id="PTHR38477">
    <property type="entry name" value="HYPOTHETICAL EXPORTED PROTEIN"/>
    <property type="match status" value="1"/>
</dbReference>
<organism evidence="1 2">
    <name type="scientific">Legionella oakridgensis</name>
    <dbReference type="NCBI Taxonomy" id="29423"/>
    <lineage>
        <taxon>Bacteria</taxon>
        <taxon>Pseudomonadati</taxon>
        <taxon>Pseudomonadota</taxon>
        <taxon>Gammaproteobacteria</taxon>
        <taxon>Legionellales</taxon>
        <taxon>Legionellaceae</taxon>
        <taxon>Legionella</taxon>
    </lineage>
</organism>
<proteinExistence type="predicted"/>
<dbReference type="Pfam" id="PF13645">
    <property type="entry name" value="YkuD_2"/>
    <property type="match status" value="1"/>
</dbReference>
<dbReference type="EMBL" id="LNYP01000029">
    <property type="protein sequence ID" value="KTD37962.1"/>
    <property type="molecule type" value="Genomic_DNA"/>
</dbReference>
<name>A0A0W0X089_9GAMM</name>
<comment type="caution">
    <text evidence="1">The sequence shown here is derived from an EMBL/GenBank/DDBJ whole genome shotgun (WGS) entry which is preliminary data.</text>
</comment>
<reference evidence="1 2" key="1">
    <citation type="submission" date="2015-11" db="EMBL/GenBank/DDBJ databases">
        <title>Genomic analysis of 38 Legionella species identifies large and diverse effector repertoires.</title>
        <authorList>
            <person name="Burstein D."/>
            <person name="Amaro F."/>
            <person name="Zusman T."/>
            <person name="Lifshitz Z."/>
            <person name="Cohen O."/>
            <person name="Gilbert J.A."/>
            <person name="Pupko T."/>
            <person name="Shuman H.A."/>
            <person name="Segal G."/>
        </authorList>
    </citation>
    <scope>NUCLEOTIDE SEQUENCE [LARGE SCALE GENOMIC DNA]</scope>
    <source>
        <strain evidence="1 2">Oak Ridge-10</strain>
    </source>
</reference>
<dbReference type="PATRIC" id="fig|29423.5.peg.1715"/>